<evidence type="ECO:0000259" key="8">
    <source>
        <dbReference type="Pfam" id="PF24967"/>
    </source>
</evidence>
<comment type="subcellular location">
    <subcellularLocation>
        <location evidence="1">Golgi apparatus</location>
    </subcellularLocation>
</comment>
<evidence type="ECO:0000256" key="1">
    <source>
        <dbReference type="ARBA" id="ARBA00004555"/>
    </source>
</evidence>
<dbReference type="GO" id="GO:1990071">
    <property type="term" value="C:TRAPPII protein complex"/>
    <property type="evidence" value="ECO:0007669"/>
    <property type="project" value="InterPro"/>
</dbReference>
<dbReference type="Pfam" id="PF23285">
    <property type="entry name" value="DUF7078"/>
    <property type="match status" value="1"/>
</dbReference>
<evidence type="ECO:0000259" key="7">
    <source>
        <dbReference type="Pfam" id="PF23285"/>
    </source>
</evidence>
<reference evidence="9 10" key="1">
    <citation type="journal article" date="2023" name="Elife">
        <title>Identification of key yeast species and microbe-microbe interactions impacting larval growth of Drosophila in the wild.</title>
        <authorList>
            <person name="Mure A."/>
            <person name="Sugiura Y."/>
            <person name="Maeda R."/>
            <person name="Honda K."/>
            <person name="Sakurai N."/>
            <person name="Takahashi Y."/>
            <person name="Watada M."/>
            <person name="Katoh T."/>
            <person name="Gotoh A."/>
            <person name="Gotoh Y."/>
            <person name="Taniguchi I."/>
            <person name="Nakamura K."/>
            <person name="Hayashi T."/>
            <person name="Katayama T."/>
            <person name="Uemura T."/>
            <person name="Hattori Y."/>
        </authorList>
    </citation>
    <scope>NUCLEOTIDE SEQUENCE [LARGE SCALE GENOMIC DNA]</scope>
    <source>
        <strain evidence="9 10">SC-9</strain>
    </source>
</reference>
<dbReference type="PANTHER" id="PTHR13251">
    <property type="entry name" value="EPILEPSY HOLOPROSENCEPHALY CANDIDATE 1/TMEM1"/>
    <property type="match status" value="1"/>
</dbReference>
<dbReference type="InterPro" id="IPR055505">
    <property type="entry name" value="DUF7077"/>
</dbReference>
<dbReference type="EMBL" id="BTFZ01000011">
    <property type="protein sequence ID" value="GMM36045.1"/>
    <property type="molecule type" value="Genomic_DNA"/>
</dbReference>
<name>A0AAV5QNB9_9ASCO</name>
<dbReference type="RefSeq" id="XP_064853041.1">
    <property type="nucleotide sequence ID" value="XM_064996969.1"/>
</dbReference>
<feature type="domain" description="TRAPPC10/Trs130 N-terminal" evidence="5">
    <location>
        <begin position="129"/>
        <end position="364"/>
    </location>
</feature>
<feature type="domain" description="DUF7078" evidence="7">
    <location>
        <begin position="1281"/>
        <end position="1319"/>
    </location>
</feature>
<accession>A0AAV5QNB9</accession>
<evidence type="ECO:0000259" key="6">
    <source>
        <dbReference type="Pfam" id="PF23274"/>
    </source>
</evidence>
<dbReference type="Pfam" id="PF23274">
    <property type="entry name" value="DUF7077"/>
    <property type="match status" value="1"/>
</dbReference>
<dbReference type="InterPro" id="IPR045126">
    <property type="entry name" value="TRAPPC10/Trs130"/>
</dbReference>
<dbReference type="GO" id="GO:0034498">
    <property type="term" value="P:early endosome to Golgi transport"/>
    <property type="evidence" value="ECO:0007669"/>
    <property type="project" value="TreeGrafter"/>
</dbReference>
<evidence type="ECO:0000313" key="9">
    <source>
        <dbReference type="EMBL" id="GMM36045.1"/>
    </source>
</evidence>
<evidence type="ECO:0000313" key="10">
    <source>
        <dbReference type="Proteomes" id="UP001360560"/>
    </source>
</evidence>
<evidence type="ECO:0000259" key="5">
    <source>
        <dbReference type="Pfam" id="PF23036"/>
    </source>
</evidence>
<evidence type="ECO:0000259" key="4">
    <source>
        <dbReference type="Pfam" id="PF12584"/>
    </source>
</evidence>
<protein>
    <submittedName>
        <fullName evidence="9">Transport protein particle complex II subunit</fullName>
    </submittedName>
</protein>
<dbReference type="InterPro" id="IPR056913">
    <property type="entry name" value="TRAPPC10/Trs130_N"/>
</dbReference>
<proteinExistence type="predicted"/>
<evidence type="ECO:0000256" key="3">
    <source>
        <dbReference type="ARBA" id="ARBA00023034"/>
    </source>
</evidence>
<dbReference type="Pfam" id="PF24967">
    <property type="entry name" value="NTS_TR130"/>
    <property type="match status" value="1"/>
</dbReference>
<dbReference type="InterPro" id="IPR056916">
    <property type="entry name" value="NTS_TR130"/>
</dbReference>
<feature type="domain" description="TRAPPC10/Trs130 C-terminal" evidence="4">
    <location>
        <begin position="1398"/>
        <end position="1558"/>
    </location>
</feature>
<keyword evidence="10" id="KW-1185">Reference proteome</keyword>
<sequence>MSTIINNEPSGMANIKKVKISYYDPFSVYPKIQKDLDSKLPLTNLHWKASEKSPLRSIPCLDVELVEEIPKSIKSTPLVKTIDDQMQKKITRDPVSLLKRASTIMKTGNDSSIEGSGFDLVTEPIQKVEDSTNESALTDLTKSINDSYLKIMFFEAQNIDQYKSNVRPFIKEWFKQSIDSSKLPTDWLLVFYLSQGGKDDYTTAFKYGLLDKIKLDFNNYKNGSFLDDHAPSSSNSGVNSTNALKILKIKHDYANTTEYNQGWNALFSSIKTGVLNTFTERINFFEYKIDKFLNSCAPPVDDVKSKRISKIDNGPNFASEMNIGLYFLMNENLGILYHDLSLYEDSLTQYDNLQKIFQFYLQRHGDSNLPVKFLNEVGFESNFEQNPFYFNIFKSIKESSFNEGEEKVHELSNSTYEQIAPMVFESLTNFNNSIFDQLRKRILNNAVSYFDLKNYFFLKEITLINSILFNSFSQLSSTPSVNSVYIHDLLKRLKTFVVDTLFGILNFKSKEASSFDTFKLIEYCFTMVDNYLLFINEYFFKPPQKASNNQYPNLPPLGNKAHSVYSQNKDINDTIGELRLIQRFFLVMLGKFYEYKLDNIFIDKSVDYKLSQCISQAEYSTEAFQFDHPLLTRVFKSFENYGKYFKYLTESAIGNFNVSDKPRTVDILSIDIALLNYQIGNYTDSLNVLLNCPNFYNEQGWEYIGFYLLQVFINCLEKVMQKNDTDLQNLTSDDKDELEKLAETVSYNKVLLCKSYLDLISTLIDSSNPAAGKMTEISLSSESICSNSNFVNNNLENINKYLTNPSEIDRVIKKLLSLKNEISLEYDVSKIFKYKIDPFVNSQEKNSYNVEIEVDNFAMFLTEVGENEDERILDFDKIELVLQNIVDRDEVVKFSLDKADYNDEQVIKDKFYFKKGKNKFALESRDIIVGRFGIKELKIAIGGITLVKNHISTRSMLFGQTETDGSVKDNSVQGSIDEKKFDDSEDELIYDFKTIILIHPYISNVHFELKNPLKLNLNYKQFLLKINVGDFEIEQGTLEFSTESDGFQLIGNDLQAVSKKRVPKYLDSQEFDYDDDSLFDSNSIDPIEISAINNNENDQIIYKIGKVTANSIVEITIPYAIKESKTSAGGSSAIKNLINLKTKMTYTSDNKEHSLTSYQDLNTTLTIAVSVQDTFKSDRLFSKFSVGTADLRAPIRILSTDLLSNEKYNTSTSMKTGPLVAFGEQPVSYFFKIEPVEKDYITKEKDSLKLIVNYRNLSEEIFEGVWKYFKETYLLNRSNETQKNHISKYILLLKDYLFKLLRFDLNEYALFNNIKIKHFDILEFAELFAHFFPEDRSKYLEIFKKFIDSLKQSKLDLPIEDFKYINSIERHGNEEIHNKETEINDFFKGINRELFISVAIPLVQVVHNIHLEFDNKSQYVVGEPITSTFKIQSLVNWRGDKDANDSVSSSEKGQKKKRVAFEDPNKDSMTEHFQLDFVGPQENWLISGKKKFQFSVNKQGENGNSKMCQNDIELFLIPLKIGKLVLPKIEIKSINNHLNDDFSMEVDYKNSSQTILVVPNLDRVTFAF</sequence>
<dbReference type="InterPro" id="IPR022233">
    <property type="entry name" value="TRAPPC10/Trs130_C"/>
</dbReference>
<dbReference type="InterPro" id="IPR055506">
    <property type="entry name" value="DUF7078"/>
</dbReference>
<dbReference type="Pfam" id="PF23036">
    <property type="entry name" value="TRAPPC10_1st"/>
    <property type="match status" value="1"/>
</dbReference>
<feature type="domain" description="Trs130 NTS" evidence="8">
    <location>
        <begin position="565"/>
        <end position="767"/>
    </location>
</feature>
<dbReference type="Pfam" id="PF12584">
    <property type="entry name" value="TRAPPC10"/>
    <property type="match status" value="1"/>
</dbReference>
<evidence type="ECO:0000256" key="2">
    <source>
        <dbReference type="ARBA" id="ARBA00022448"/>
    </source>
</evidence>
<organism evidence="9 10">
    <name type="scientific">Saccharomycopsis crataegensis</name>
    <dbReference type="NCBI Taxonomy" id="43959"/>
    <lineage>
        <taxon>Eukaryota</taxon>
        <taxon>Fungi</taxon>
        <taxon>Dikarya</taxon>
        <taxon>Ascomycota</taxon>
        <taxon>Saccharomycotina</taxon>
        <taxon>Saccharomycetes</taxon>
        <taxon>Saccharomycopsidaceae</taxon>
        <taxon>Saccharomycopsis</taxon>
    </lineage>
</organism>
<comment type="caution">
    <text evidence="9">The sequence shown here is derived from an EMBL/GenBank/DDBJ whole genome shotgun (WGS) entry which is preliminary data.</text>
</comment>
<keyword evidence="3" id="KW-0333">Golgi apparatus</keyword>
<feature type="domain" description="DUF7077" evidence="6">
    <location>
        <begin position="1004"/>
        <end position="1159"/>
    </location>
</feature>
<keyword evidence="2" id="KW-0813">Transport</keyword>
<dbReference type="PANTHER" id="PTHR13251:SF3">
    <property type="entry name" value="TRAFFICKING PROTEIN PARTICLE COMPLEX SUBUNIT 10"/>
    <property type="match status" value="1"/>
</dbReference>
<dbReference type="GO" id="GO:0005829">
    <property type="term" value="C:cytosol"/>
    <property type="evidence" value="ECO:0007669"/>
    <property type="project" value="GOC"/>
</dbReference>
<dbReference type="GO" id="GO:0006891">
    <property type="term" value="P:intra-Golgi vesicle-mediated transport"/>
    <property type="evidence" value="ECO:0007669"/>
    <property type="project" value="TreeGrafter"/>
</dbReference>
<dbReference type="GeneID" id="90074020"/>
<dbReference type="Proteomes" id="UP001360560">
    <property type="component" value="Unassembled WGS sequence"/>
</dbReference>
<gene>
    <name evidence="9" type="ORF">DASC09_033700</name>
</gene>